<dbReference type="Gene3D" id="3.30.70.360">
    <property type="match status" value="1"/>
</dbReference>
<dbReference type="InterPro" id="IPR052083">
    <property type="entry name" value="Aminoacylase-1_M20A"/>
</dbReference>
<feature type="active site" description="Proton acceptor" evidence="9">
    <location>
        <position position="86"/>
    </location>
</feature>
<gene>
    <name evidence="12" type="ORF">DME_LOCUS4680</name>
</gene>
<evidence type="ECO:0000256" key="1">
    <source>
        <dbReference type="ARBA" id="ARBA00004496"/>
    </source>
</evidence>
<dbReference type="EMBL" id="UYYG01001150">
    <property type="protein sequence ID" value="VDN54707.1"/>
    <property type="molecule type" value="Genomic_DNA"/>
</dbReference>
<dbReference type="FunFam" id="1.10.150.900:FF:000001">
    <property type="entry name" value="Aminoacylase-1, putative"/>
    <property type="match status" value="1"/>
</dbReference>
<feature type="binding site" evidence="10">
    <location>
        <position position="312"/>
    </location>
    <ligand>
        <name>Zn(2+)</name>
        <dbReference type="ChEBI" id="CHEBI:29105"/>
        <label>2</label>
    </ligand>
</feature>
<feature type="binding site" evidence="10">
    <location>
        <position position="114"/>
    </location>
    <ligand>
        <name>Zn(2+)</name>
        <dbReference type="ChEBI" id="CHEBI:29105"/>
        <label>1</label>
    </ligand>
</feature>
<keyword evidence="5 10" id="KW-0479">Metal-binding</keyword>
<dbReference type="InterPro" id="IPR036264">
    <property type="entry name" value="Bact_exopeptidase_dim_dom"/>
</dbReference>
<feature type="binding site" evidence="10">
    <location>
        <position position="51"/>
    </location>
    <ligand>
        <name>Zn(2+)</name>
        <dbReference type="ChEBI" id="CHEBI:29105"/>
        <label>2</label>
    </ligand>
</feature>
<reference evidence="12 14" key="2">
    <citation type="submission" date="2018-11" db="EMBL/GenBank/DDBJ databases">
        <authorList>
            <consortium name="Pathogen Informatics"/>
        </authorList>
    </citation>
    <scope>NUCLEOTIDE SEQUENCE [LARGE SCALE GENOMIC DNA]</scope>
</reference>
<feature type="binding site" evidence="10">
    <location>
        <position position="51"/>
    </location>
    <ligand>
        <name>Zn(2+)</name>
        <dbReference type="ChEBI" id="CHEBI:29105"/>
        <label>1</label>
    </ligand>
</feature>
<dbReference type="Proteomes" id="UP000274756">
    <property type="component" value="Unassembled WGS sequence"/>
</dbReference>
<accession>A0A0N4U158</accession>
<dbReference type="FunFam" id="3.30.70.360:FF:000005">
    <property type="entry name" value="Putative Aminoacylase-1"/>
    <property type="match status" value="1"/>
</dbReference>
<evidence type="ECO:0000256" key="10">
    <source>
        <dbReference type="PIRSR" id="PIRSR036696-2"/>
    </source>
</evidence>
<feature type="active site" evidence="9">
    <location>
        <position position="20"/>
    </location>
</feature>
<evidence type="ECO:0000256" key="4">
    <source>
        <dbReference type="ARBA" id="ARBA00022490"/>
    </source>
</evidence>
<comment type="similarity">
    <text evidence="2">Belongs to the peptidase M20A family.</text>
</comment>
<evidence type="ECO:0000256" key="8">
    <source>
        <dbReference type="ARBA" id="ARBA00029656"/>
    </source>
</evidence>
<evidence type="ECO:0000313" key="12">
    <source>
        <dbReference type="EMBL" id="VDN54707.1"/>
    </source>
</evidence>
<feature type="domain" description="Peptidase M20 dimerisation" evidence="11">
    <location>
        <begin position="127"/>
        <end position="237"/>
    </location>
</feature>
<dbReference type="InterPro" id="IPR002933">
    <property type="entry name" value="Peptidase_M20"/>
</dbReference>
<evidence type="ECO:0000256" key="7">
    <source>
        <dbReference type="ARBA" id="ARBA00022833"/>
    </source>
</evidence>
<dbReference type="OrthoDB" id="3064516at2759"/>
<evidence type="ECO:0000256" key="2">
    <source>
        <dbReference type="ARBA" id="ARBA00006247"/>
    </source>
</evidence>
<evidence type="ECO:0000256" key="6">
    <source>
        <dbReference type="ARBA" id="ARBA00022801"/>
    </source>
</evidence>
<sequence length="344" mass="39390">MTLHGTNPSLPSLMLYSHTDVVPADKEKWMYDPYSGHKDDNGKIFGRGAQDMKSVGMQYLEALRQLINDGHRNFLRNIHLVWGPDEEIGSIDGMSRFVDEKFFKELNIGFALDEGLPSEDDTFKVFYGERCAWWLEITCRGQPGHGSRLLDNTAAEKFNNIINSMLTFREEQKMKLLMDPQQNLGNVISVNLTKVEGGVQVNVVPTELKAWFDIRVPPTVDFEQFENQIKSWCNKAGSDVSYNFLIHSKIKNVTPTTVDDPWWKAFSSALSEEKCLISKEIFIGGTDSRFLREKGYRAIGFTAINNTPVLLHDHNEYIDESVYLRGIKIYERLIMKLANLSEYN</sequence>
<dbReference type="NCBIfam" id="TIGR01880">
    <property type="entry name" value="Ac-peptdase-euk"/>
    <property type="match status" value="1"/>
</dbReference>
<keyword evidence="7 10" id="KW-0862">Zinc</keyword>
<dbReference type="GO" id="GO:0004046">
    <property type="term" value="F:aminoacylase activity"/>
    <property type="evidence" value="ECO:0007669"/>
    <property type="project" value="UniProtKB-EC"/>
</dbReference>
<keyword evidence="6" id="KW-0378">Hydrolase</keyword>
<dbReference type="Gene3D" id="1.10.150.900">
    <property type="match status" value="1"/>
</dbReference>
<keyword evidence="14" id="KW-1185">Reference proteome</keyword>
<evidence type="ECO:0000256" key="5">
    <source>
        <dbReference type="ARBA" id="ARBA00022723"/>
    </source>
</evidence>
<dbReference type="WBParaSite" id="DME_0000032001-mRNA-1">
    <property type="protein sequence ID" value="DME_0000032001-mRNA-1"/>
    <property type="gene ID" value="DME_0000032001"/>
</dbReference>
<dbReference type="STRING" id="318479.A0A0N4U158"/>
<feature type="binding site" evidence="10">
    <location>
        <position position="87"/>
    </location>
    <ligand>
        <name>Zn(2+)</name>
        <dbReference type="ChEBI" id="CHEBI:29105"/>
        <label>2</label>
    </ligand>
</feature>
<dbReference type="InterPro" id="IPR011650">
    <property type="entry name" value="Peptidase_M20_dimer"/>
</dbReference>
<name>A0A0N4U158_DRAME</name>
<dbReference type="GO" id="GO:0006520">
    <property type="term" value="P:amino acid metabolic process"/>
    <property type="evidence" value="ECO:0007669"/>
    <property type="project" value="InterPro"/>
</dbReference>
<comment type="subcellular location">
    <subcellularLocation>
        <location evidence="1">Cytoplasm</location>
    </subcellularLocation>
</comment>
<dbReference type="Pfam" id="PF07687">
    <property type="entry name" value="M20_dimer"/>
    <property type="match status" value="1"/>
</dbReference>
<evidence type="ECO:0000313" key="14">
    <source>
        <dbReference type="Proteomes" id="UP000274756"/>
    </source>
</evidence>
<dbReference type="GO" id="GO:0005737">
    <property type="term" value="C:cytoplasm"/>
    <property type="evidence" value="ECO:0007669"/>
    <property type="project" value="UniProtKB-SubCell"/>
</dbReference>
<dbReference type="InterPro" id="IPR010159">
    <property type="entry name" value="N-acyl_aa_amidohydrolase"/>
</dbReference>
<dbReference type="Pfam" id="PF01546">
    <property type="entry name" value="Peptidase_M20"/>
    <property type="match status" value="1"/>
</dbReference>
<protein>
    <recommendedName>
        <fullName evidence="3">N-acyl-aliphatic-L-amino acid amidohydrolase</fullName>
        <ecNumber evidence="3">3.5.1.14</ecNumber>
    </recommendedName>
    <alternativeName>
        <fullName evidence="8">N-acyl-L-amino-acid amidohydrolase</fullName>
    </alternativeName>
</protein>
<feature type="binding site" evidence="10">
    <location>
        <position position="18"/>
    </location>
    <ligand>
        <name>Zn(2+)</name>
        <dbReference type="ChEBI" id="CHEBI:29105"/>
        <label>1</label>
    </ligand>
</feature>
<comment type="cofactor">
    <cofactor evidence="10">
        <name>Zn(2+)</name>
        <dbReference type="ChEBI" id="CHEBI:29105"/>
    </cofactor>
    <text evidence="10">Binds 2 Zn(2+) ions per subunit.</text>
</comment>
<dbReference type="EC" id="3.5.1.14" evidence="3"/>
<dbReference type="SUPFAM" id="SSF55031">
    <property type="entry name" value="Bacterial exopeptidase dimerisation domain"/>
    <property type="match status" value="1"/>
</dbReference>
<dbReference type="PANTHER" id="PTHR45892:SF1">
    <property type="entry name" value="AMINOACYLASE-1"/>
    <property type="match status" value="1"/>
</dbReference>
<dbReference type="GO" id="GO:0046872">
    <property type="term" value="F:metal ion binding"/>
    <property type="evidence" value="ECO:0007669"/>
    <property type="project" value="UniProtKB-KW"/>
</dbReference>
<dbReference type="PANTHER" id="PTHR45892">
    <property type="entry name" value="AMINOACYLASE-1"/>
    <property type="match status" value="1"/>
</dbReference>
<keyword evidence="4" id="KW-0963">Cytoplasm</keyword>
<dbReference type="PROSITE" id="PS00758">
    <property type="entry name" value="ARGE_DAPE_CPG2_1"/>
    <property type="match status" value="1"/>
</dbReference>
<evidence type="ECO:0000256" key="3">
    <source>
        <dbReference type="ARBA" id="ARBA00011913"/>
    </source>
</evidence>
<proteinExistence type="inferred from homology"/>
<evidence type="ECO:0000259" key="11">
    <source>
        <dbReference type="Pfam" id="PF07687"/>
    </source>
</evidence>
<evidence type="ECO:0000256" key="9">
    <source>
        <dbReference type="PIRSR" id="PIRSR036696-1"/>
    </source>
</evidence>
<dbReference type="SUPFAM" id="SSF53187">
    <property type="entry name" value="Zn-dependent exopeptidases"/>
    <property type="match status" value="1"/>
</dbReference>
<dbReference type="Gene3D" id="3.40.630.10">
    <property type="entry name" value="Zn peptidases"/>
    <property type="match status" value="1"/>
</dbReference>
<evidence type="ECO:0000313" key="13">
    <source>
        <dbReference type="Proteomes" id="UP000038040"/>
    </source>
</evidence>
<reference evidence="15" key="1">
    <citation type="submission" date="2017-02" db="UniProtKB">
        <authorList>
            <consortium name="WormBaseParasite"/>
        </authorList>
    </citation>
    <scope>IDENTIFICATION</scope>
</reference>
<dbReference type="PIRSF" id="PIRSF036696">
    <property type="entry name" value="ACY-1"/>
    <property type="match status" value="1"/>
</dbReference>
<organism evidence="13 15">
    <name type="scientific">Dracunculus medinensis</name>
    <name type="common">Guinea worm</name>
    <dbReference type="NCBI Taxonomy" id="318479"/>
    <lineage>
        <taxon>Eukaryota</taxon>
        <taxon>Metazoa</taxon>
        <taxon>Ecdysozoa</taxon>
        <taxon>Nematoda</taxon>
        <taxon>Chromadorea</taxon>
        <taxon>Rhabditida</taxon>
        <taxon>Spirurina</taxon>
        <taxon>Dracunculoidea</taxon>
        <taxon>Dracunculidae</taxon>
        <taxon>Dracunculus</taxon>
    </lineage>
</organism>
<dbReference type="Proteomes" id="UP000038040">
    <property type="component" value="Unplaced"/>
</dbReference>
<dbReference type="AlphaFoldDB" id="A0A0N4U158"/>
<dbReference type="InterPro" id="IPR001261">
    <property type="entry name" value="ArgE/DapE_CS"/>
</dbReference>
<evidence type="ECO:0000313" key="15">
    <source>
        <dbReference type="WBParaSite" id="DME_0000032001-mRNA-1"/>
    </source>
</evidence>